<keyword evidence="5" id="KW-0349">Heme</keyword>
<dbReference type="InterPro" id="IPR016174">
    <property type="entry name" value="Di-haem_cyt_TM"/>
</dbReference>
<organism evidence="15 16">
    <name type="scientific">Sphingopyxis macrogoltabida</name>
    <name type="common">Sphingomonas macrogoltabidus</name>
    <dbReference type="NCBI Taxonomy" id="33050"/>
    <lineage>
        <taxon>Bacteria</taxon>
        <taxon>Pseudomonadati</taxon>
        <taxon>Pseudomonadota</taxon>
        <taxon>Alphaproteobacteria</taxon>
        <taxon>Sphingomonadales</taxon>
        <taxon>Sphingomonadaceae</taxon>
        <taxon>Sphingopyxis</taxon>
    </lineage>
</organism>
<evidence type="ECO:0000256" key="6">
    <source>
        <dbReference type="ARBA" id="ARBA00022692"/>
    </source>
</evidence>
<keyword evidence="6 13" id="KW-0812">Transmembrane</keyword>
<dbReference type="KEGG" id="smag:AN936_08675"/>
<dbReference type="OrthoDB" id="1247465at2"/>
<evidence type="ECO:0000313" key="15">
    <source>
        <dbReference type="EMBL" id="ALH80439.1"/>
    </source>
</evidence>
<feature type="transmembrane region" description="Helical" evidence="13">
    <location>
        <begin position="98"/>
        <end position="118"/>
    </location>
</feature>
<evidence type="ECO:0000313" key="16">
    <source>
        <dbReference type="Proteomes" id="UP000058074"/>
    </source>
</evidence>
<dbReference type="InterPro" id="IPR052168">
    <property type="entry name" value="Cytochrome_b561_oxidase"/>
</dbReference>
<accession>A0A0N9U5H8</accession>
<name>A0A0N9U5H8_SPHMC</name>
<dbReference type="AlphaFoldDB" id="A0A0N9U5H8"/>
<feature type="transmembrane region" description="Helical" evidence="13">
    <location>
        <begin position="21"/>
        <end position="40"/>
    </location>
</feature>
<comment type="cofactor">
    <cofactor evidence="1">
        <name>heme b</name>
        <dbReference type="ChEBI" id="CHEBI:60344"/>
    </cofactor>
</comment>
<sequence>MATNADAGAAGTTADPRYTKVAIWLHWVIGLAVIANIGLAMLTEDMPRETHRAAMATHKALGIAVLFLTIVLILWRLGHKPPPYPAAMPAWQRPVSKIVHLLFYLLLILLPLSGWVWMSAANRPVDFFGLFTVPSIAAPSEALADTLHDRHEVLGLTMLALVTLHILAALKHQFFDRTRLMGRMNPF</sequence>
<feature type="domain" description="Cytochrome b561 bacterial/Ni-hydrogenase" evidence="14">
    <location>
        <begin position="17"/>
        <end position="184"/>
    </location>
</feature>
<evidence type="ECO:0000256" key="2">
    <source>
        <dbReference type="ARBA" id="ARBA00004651"/>
    </source>
</evidence>
<comment type="subcellular location">
    <subcellularLocation>
        <location evidence="2">Cell membrane</location>
        <topology evidence="2">Multi-pass membrane protein</topology>
    </subcellularLocation>
</comment>
<dbReference type="EMBL" id="CP012700">
    <property type="protein sequence ID" value="ALH80439.1"/>
    <property type="molecule type" value="Genomic_DNA"/>
</dbReference>
<evidence type="ECO:0000256" key="1">
    <source>
        <dbReference type="ARBA" id="ARBA00001970"/>
    </source>
</evidence>
<dbReference type="SUPFAM" id="SSF81342">
    <property type="entry name" value="Transmembrane di-heme cytochromes"/>
    <property type="match status" value="1"/>
</dbReference>
<proteinExistence type="inferred from homology"/>
<dbReference type="GO" id="GO:0020037">
    <property type="term" value="F:heme binding"/>
    <property type="evidence" value="ECO:0007669"/>
    <property type="project" value="TreeGrafter"/>
</dbReference>
<dbReference type="Proteomes" id="UP000058074">
    <property type="component" value="Chromosome"/>
</dbReference>
<keyword evidence="8" id="KW-0249">Electron transport</keyword>
<dbReference type="Pfam" id="PF01292">
    <property type="entry name" value="Ni_hydr_CYTB"/>
    <property type="match status" value="1"/>
</dbReference>
<keyword evidence="3" id="KW-0813">Transport</keyword>
<dbReference type="GO" id="GO:0005886">
    <property type="term" value="C:plasma membrane"/>
    <property type="evidence" value="ECO:0007669"/>
    <property type="project" value="UniProtKB-SubCell"/>
</dbReference>
<evidence type="ECO:0000256" key="4">
    <source>
        <dbReference type="ARBA" id="ARBA00022475"/>
    </source>
</evidence>
<comment type="similarity">
    <text evidence="12">Belongs to the cytochrome b561 family.</text>
</comment>
<gene>
    <name evidence="15" type="ORF">AN936_08675</name>
</gene>
<keyword evidence="10" id="KW-0408">Iron</keyword>
<dbReference type="GO" id="GO:0009055">
    <property type="term" value="F:electron transfer activity"/>
    <property type="evidence" value="ECO:0007669"/>
    <property type="project" value="InterPro"/>
</dbReference>
<dbReference type="GO" id="GO:0046872">
    <property type="term" value="F:metal ion binding"/>
    <property type="evidence" value="ECO:0007669"/>
    <property type="project" value="UniProtKB-KW"/>
</dbReference>
<evidence type="ECO:0000256" key="3">
    <source>
        <dbReference type="ARBA" id="ARBA00022448"/>
    </source>
</evidence>
<keyword evidence="11 13" id="KW-0472">Membrane</keyword>
<keyword evidence="9 13" id="KW-1133">Transmembrane helix</keyword>
<protein>
    <recommendedName>
        <fullName evidence="14">Cytochrome b561 bacterial/Ni-hydrogenase domain-containing protein</fullName>
    </recommendedName>
</protein>
<dbReference type="GO" id="GO:0022904">
    <property type="term" value="P:respiratory electron transport chain"/>
    <property type="evidence" value="ECO:0007669"/>
    <property type="project" value="InterPro"/>
</dbReference>
<evidence type="ECO:0000259" key="14">
    <source>
        <dbReference type="Pfam" id="PF01292"/>
    </source>
</evidence>
<keyword evidence="4" id="KW-1003">Cell membrane</keyword>
<feature type="transmembrane region" description="Helical" evidence="13">
    <location>
        <begin position="153"/>
        <end position="170"/>
    </location>
</feature>
<evidence type="ECO:0000256" key="7">
    <source>
        <dbReference type="ARBA" id="ARBA00022723"/>
    </source>
</evidence>
<evidence type="ECO:0000256" key="12">
    <source>
        <dbReference type="ARBA" id="ARBA00037975"/>
    </source>
</evidence>
<evidence type="ECO:0000256" key="13">
    <source>
        <dbReference type="SAM" id="Phobius"/>
    </source>
</evidence>
<keyword evidence="7" id="KW-0479">Metal-binding</keyword>
<evidence type="ECO:0000256" key="9">
    <source>
        <dbReference type="ARBA" id="ARBA00022989"/>
    </source>
</evidence>
<dbReference type="PANTHER" id="PTHR30529">
    <property type="entry name" value="CYTOCHROME B561"/>
    <property type="match status" value="1"/>
</dbReference>
<evidence type="ECO:0000256" key="11">
    <source>
        <dbReference type="ARBA" id="ARBA00023136"/>
    </source>
</evidence>
<evidence type="ECO:0000256" key="8">
    <source>
        <dbReference type="ARBA" id="ARBA00022982"/>
    </source>
</evidence>
<feature type="transmembrane region" description="Helical" evidence="13">
    <location>
        <begin position="60"/>
        <end position="77"/>
    </location>
</feature>
<evidence type="ECO:0000256" key="5">
    <source>
        <dbReference type="ARBA" id="ARBA00022617"/>
    </source>
</evidence>
<dbReference type="Gene3D" id="1.20.950.20">
    <property type="entry name" value="Transmembrane di-heme cytochromes, Chain C"/>
    <property type="match status" value="1"/>
</dbReference>
<evidence type="ECO:0000256" key="10">
    <source>
        <dbReference type="ARBA" id="ARBA00023004"/>
    </source>
</evidence>
<dbReference type="PATRIC" id="fig|33050.5.peg.1805"/>
<dbReference type="PANTHER" id="PTHR30529:SF1">
    <property type="entry name" value="CYTOCHROME B561 HOMOLOG 2"/>
    <property type="match status" value="1"/>
</dbReference>
<dbReference type="InterPro" id="IPR011577">
    <property type="entry name" value="Cyt_b561_bac/Ni-Hgenase"/>
</dbReference>
<dbReference type="RefSeq" id="WP_054587804.1">
    <property type="nucleotide sequence ID" value="NZ_CP012700.1"/>
</dbReference>
<reference evidence="15 16" key="1">
    <citation type="journal article" date="2015" name="Genome Announc.">
        <title>Complete Genome Sequence of Polypropylene Glycol- and Polyethylene Glycol-Degrading Sphingopyxis macrogoltabida Strain EY-1.</title>
        <authorList>
            <person name="Ohtsubo Y."/>
            <person name="Nagata Y."/>
            <person name="Numata M."/>
            <person name="Tsuchikane K."/>
            <person name="Hosoyama A."/>
            <person name="Yamazoe A."/>
            <person name="Tsuda M."/>
            <person name="Fujita N."/>
            <person name="Kawai F."/>
        </authorList>
    </citation>
    <scope>NUCLEOTIDE SEQUENCE [LARGE SCALE GENOMIC DNA]</scope>
    <source>
        <strain evidence="15 16">EY-1</strain>
    </source>
</reference>